<evidence type="ECO:0000313" key="5">
    <source>
        <dbReference type="EMBL" id="KAA2243240.1"/>
    </source>
</evidence>
<dbReference type="GO" id="GO:0016491">
    <property type="term" value="F:oxidoreductase activity"/>
    <property type="evidence" value="ECO:0007669"/>
    <property type="project" value="UniProtKB-KW"/>
</dbReference>
<accession>A0A5B2VXB1</accession>
<dbReference type="SUPFAM" id="SSF51735">
    <property type="entry name" value="NAD(P)-binding Rossmann-fold domains"/>
    <property type="match status" value="1"/>
</dbReference>
<dbReference type="InterPro" id="IPR036291">
    <property type="entry name" value="NAD(P)-bd_dom_sf"/>
</dbReference>
<dbReference type="PRINTS" id="PR00080">
    <property type="entry name" value="SDRFAMILY"/>
</dbReference>
<protein>
    <submittedName>
        <fullName evidence="5">SDR family NAD(P)-dependent oxidoreductase</fullName>
    </submittedName>
</protein>
<evidence type="ECO:0000256" key="3">
    <source>
        <dbReference type="ARBA" id="ARBA00023002"/>
    </source>
</evidence>
<dbReference type="EMBL" id="VUOC01000002">
    <property type="protein sequence ID" value="KAA2243240.1"/>
    <property type="molecule type" value="Genomic_DNA"/>
</dbReference>
<organism evidence="5 6">
    <name type="scientific">Chitinophaga agrisoli</name>
    <dbReference type="NCBI Taxonomy" id="2607653"/>
    <lineage>
        <taxon>Bacteria</taxon>
        <taxon>Pseudomonadati</taxon>
        <taxon>Bacteroidota</taxon>
        <taxon>Chitinophagia</taxon>
        <taxon>Chitinophagales</taxon>
        <taxon>Chitinophagaceae</taxon>
        <taxon>Chitinophaga</taxon>
    </lineage>
</organism>
<evidence type="ECO:0000256" key="2">
    <source>
        <dbReference type="ARBA" id="ARBA00022857"/>
    </source>
</evidence>
<comment type="caution">
    <text evidence="5">The sequence shown here is derived from an EMBL/GenBank/DDBJ whole genome shotgun (WGS) entry which is preliminary data.</text>
</comment>
<dbReference type="GO" id="GO:0016020">
    <property type="term" value="C:membrane"/>
    <property type="evidence" value="ECO:0007669"/>
    <property type="project" value="TreeGrafter"/>
</dbReference>
<dbReference type="PANTHER" id="PTHR43490:SF99">
    <property type="entry name" value="SHORT-CHAIN DEHYDROGENASE_REDUCTASE"/>
    <property type="match status" value="1"/>
</dbReference>
<dbReference type="Pfam" id="PF00106">
    <property type="entry name" value="adh_short"/>
    <property type="match status" value="1"/>
</dbReference>
<proteinExistence type="inferred from homology"/>
<keyword evidence="2" id="KW-0521">NADP</keyword>
<dbReference type="PANTHER" id="PTHR43490">
    <property type="entry name" value="(+)-NEOMENTHOL DEHYDROGENASE"/>
    <property type="match status" value="1"/>
</dbReference>
<evidence type="ECO:0000256" key="1">
    <source>
        <dbReference type="ARBA" id="ARBA00006484"/>
    </source>
</evidence>
<evidence type="ECO:0000313" key="6">
    <source>
        <dbReference type="Proteomes" id="UP000324611"/>
    </source>
</evidence>
<reference evidence="5 6" key="1">
    <citation type="submission" date="2019-09" db="EMBL/GenBank/DDBJ databases">
        <title>Chitinophaga ginsengihumi sp. nov., isolated from soil of ginseng rhizosphere.</title>
        <authorList>
            <person name="Lee J."/>
        </authorList>
    </citation>
    <scope>NUCLEOTIDE SEQUENCE [LARGE SCALE GENOMIC DNA]</scope>
    <source>
        <strain evidence="5 6">BN140078</strain>
    </source>
</reference>
<dbReference type="InterPro" id="IPR002347">
    <property type="entry name" value="SDR_fam"/>
</dbReference>
<reference evidence="5 6" key="2">
    <citation type="submission" date="2019-09" db="EMBL/GenBank/DDBJ databases">
        <authorList>
            <person name="Jin C."/>
        </authorList>
    </citation>
    <scope>NUCLEOTIDE SEQUENCE [LARGE SCALE GENOMIC DNA]</scope>
    <source>
        <strain evidence="5 6">BN140078</strain>
    </source>
</reference>
<dbReference type="Proteomes" id="UP000324611">
    <property type="component" value="Unassembled WGS sequence"/>
</dbReference>
<keyword evidence="6" id="KW-1185">Reference proteome</keyword>
<dbReference type="Gene3D" id="3.40.50.720">
    <property type="entry name" value="NAD(P)-binding Rossmann-like Domain"/>
    <property type="match status" value="1"/>
</dbReference>
<name>A0A5B2VXB1_9BACT</name>
<dbReference type="RefSeq" id="WP_149838116.1">
    <property type="nucleotide sequence ID" value="NZ_VUOC01000002.1"/>
</dbReference>
<keyword evidence="3" id="KW-0560">Oxidoreductase</keyword>
<comment type="similarity">
    <text evidence="1 4">Belongs to the short-chain dehydrogenases/reductases (SDR) family.</text>
</comment>
<dbReference type="PRINTS" id="PR00081">
    <property type="entry name" value="GDHRDH"/>
</dbReference>
<dbReference type="AlphaFoldDB" id="A0A5B2VXB1"/>
<evidence type="ECO:0000256" key="4">
    <source>
        <dbReference type="RuleBase" id="RU000363"/>
    </source>
</evidence>
<sequence length="240" mass="25508">MKKALITGANKGIGFETARHLLQQGYFVYLGSRNPSLGADAIAALKAEGLASCDVIELDVTDALSVEKAAQTVAAKTATLDVLINNAGILGQFPAPAGEDGVLNTQQVFATNYLGAIRITTALLPLLQKAAQPRIVNVSSEVASLTLHQDPAWMYYAFKDAAYVPSKTALNLYTMMLAFQLKDTAFKVNSVCPGYTRTALNNFTADGDPADAARIVARYAMLDEEGPTGQFFNAAGALPW</sequence>
<gene>
    <name evidence="5" type="ORF">F0L74_12050</name>
</gene>